<dbReference type="OrthoDB" id="10072362at2759"/>
<dbReference type="DNASU" id="379364"/>
<feature type="compositionally biased region" description="Basic and acidic residues" evidence="8">
    <location>
        <begin position="157"/>
        <end position="181"/>
    </location>
</feature>
<proteinExistence type="evidence at transcript level"/>
<dbReference type="FunFam" id="1.10.720.40:FF:000002">
    <property type="entry name" value="Thymopoietin isoform alpha"/>
    <property type="match status" value="1"/>
</dbReference>
<accession>O73766</accession>
<evidence type="ECO:0000256" key="1">
    <source>
        <dbReference type="ARBA" id="ARBA00004123"/>
    </source>
</evidence>
<evidence type="ECO:0000259" key="11">
    <source>
        <dbReference type="PROSITE" id="PS50955"/>
    </source>
</evidence>
<organism evidence="13">
    <name type="scientific">Xenopus laevis</name>
    <name type="common">African clawed frog</name>
    <dbReference type="NCBI Taxonomy" id="8355"/>
    <lineage>
        <taxon>Eukaryota</taxon>
        <taxon>Metazoa</taxon>
        <taxon>Chordata</taxon>
        <taxon>Craniata</taxon>
        <taxon>Vertebrata</taxon>
        <taxon>Euteleostomi</taxon>
        <taxon>Amphibia</taxon>
        <taxon>Batrachia</taxon>
        <taxon>Anura</taxon>
        <taxon>Pipoidea</taxon>
        <taxon>Pipidae</taxon>
        <taxon>Xenopodinae</taxon>
        <taxon>Xenopus</taxon>
        <taxon>Xenopus</taxon>
    </lineage>
</organism>
<accession>O73767</accession>
<gene>
    <name evidence="15 16" type="primary">tmpo.L</name>
    <name evidence="15" type="synonym">lap2</name>
    <name evidence="13 15" type="synonym">lap2omega</name>
    <name evidence="16" type="synonym">tmpo</name>
    <name evidence="15" type="synonym">xlap2</name>
</gene>
<dbReference type="GO" id="GO:0005635">
    <property type="term" value="C:nuclear envelope"/>
    <property type="evidence" value="ECO:0007669"/>
    <property type="project" value="UniProtKB-ARBA"/>
</dbReference>
<dbReference type="RefSeq" id="NP_001079677.2">
    <property type="nucleotide sequence ID" value="NM_001086208.3"/>
</dbReference>
<reference evidence="15" key="3">
    <citation type="journal article" date="2016" name="Protoplasma">
        <title>Xenopus LAP2beta protein knockdown affects location of lamin B and nucleoporins and has effect on assembly of cell nucleus and cell viability.</title>
        <authorList>
            <person name="Dubinska-Magiera M."/>
            <person name="Chmielewska M."/>
            <person name="Koziol K."/>
            <person name="Machowska M."/>
            <person name="Hutchison C.J."/>
            <person name="Goldberg M.W."/>
            <person name="Rzepecki R."/>
        </authorList>
    </citation>
    <scope>NUCLEOTIDE SEQUENCE</scope>
</reference>
<evidence type="ECO:0000313" key="16">
    <source>
        <dbReference type="Xenbase" id="XB-GENE-17338005"/>
    </source>
</evidence>
<geneLocation type="nucleomorph" evidence="13"/>
<accession>Q8HDG9</accession>
<feature type="domain" description="LEM-like" evidence="11">
    <location>
        <begin position="5"/>
        <end position="48"/>
    </location>
</feature>
<dbReference type="Proteomes" id="UP000186698">
    <property type="component" value="Chromosome 3L"/>
</dbReference>
<evidence type="ECO:0000256" key="8">
    <source>
        <dbReference type="SAM" id="MobiDB-lite"/>
    </source>
</evidence>
<evidence type="ECO:0000256" key="2">
    <source>
        <dbReference type="ARBA" id="ARBA00007744"/>
    </source>
</evidence>
<protein>
    <submittedName>
        <fullName evidence="12">Lamina associated protein 2-beta isoform</fullName>
    </submittedName>
    <submittedName>
        <fullName evidence="13">Lamina-associated polypeptide 2 omega</fullName>
    </submittedName>
    <submittedName>
        <fullName evidence="15">Thymopoietin L homeolog isoform 1</fullName>
    </submittedName>
</protein>
<dbReference type="InterPro" id="IPR051656">
    <property type="entry name" value="LEM_domain"/>
</dbReference>
<dbReference type="KEGG" id="xla:379364"/>
<evidence type="ECO:0000313" key="15">
    <source>
        <dbReference type="RefSeq" id="NP_001079677.2"/>
    </source>
</evidence>
<evidence type="ECO:0000313" key="13">
    <source>
        <dbReference type="EMBL" id="CAD55947.1"/>
    </source>
</evidence>
<feature type="region of interest" description="Disordered" evidence="8">
    <location>
        <begin position="47"/>
        <end position="99"/>
    </location>
</feature>
<evidence type="ECO:0000256" key="3">
    <source>
        <dbReference type="ARBA" id="ARBA00022481"/>
    </source>
</evidence>
<evidence type="ECO:0000259" key="10">
    <source>
        <dbReference type="PROSITE" id="PS50954"/>
    </source>
</evidence>
<feature type="domain" description="LEM" evidence="10">
    <location>
        <begin position="91"/>
        <end position="135"/>
    </location>
</feature>
<dbReference type="CTD" id="379364"/>
<comment type="subcellular location">
    <subcellularLocation>
        <location evidence="1">Nucleus</location>
    </subcellularLocation>
</comment>
<dbReference type="SMART" id="SM01261">
    <property type="entry name" value="Thymopoietin"/>
    <property type="match status" value="1"/>
</dbReference>
<sequence>MPEFLQDPSVLTKEKLKSELVANNVTLPSGEQRKDVYVQLYLQHLTSQNRATPDFSSDEEREATPMRGRGRPPGRKATKKTDKPRAEEKDDPDVTELSNEALKEELLKYGMKPGPILSNTRKLYEQRLLKLREQGLESSAPPADSSKADNKQNGNTDSEHYSDKEEEAKIELTFEKREPLRGKSKTQVMRNRRTEKTEAEEDTDLIPELNVKRSNRSPPKGFTLDDVEDLSTDHVTVSEDVVTEAAWTSGPAKSGPVQTVYKELAKVTRRTPRKKVVAPDPVPFDDADIAEVPPISESVVEPASNQILTYAENEHFESRKVVNQVPESLKHAETLLSVSEFSELTRRTSKKPLISEKHLNLTRETDSGSSQIRLIDVHSIGFTNPTDLLNTALIEETKHIIEDSLETPKKTKQLKITKFVTPVKKQIVEKTFEERRTERDILKEMFPTEFSTPTGISASCRRPIRGAAGRPLNATDLKINETYTSKYVSNVSKYTPAVEVKSEKVKPGRSLPVWIKILMFLILVVFCFLVYQAMETNEGMSFSKLLLGITESNKTEN</sequence>
<dbReference type="PANTHER" id="PTHR12019">
    <property type="entry name" value="LAMINA-ASSOCIATED POLYPEPTIDE THYMOPOIETIN"/>
    <property type="match status" value="1"/>
</dbReference>
<keyword evidence="9" id="KW-1133">Transmembrane helix</keyword>
<keyword evidence="3" id="KW-0488">Methylation</keyword>
<keyword evidence="6" id="KW-0238">DNA-binding</keyword>
<evidence type="ECO:0000313" key="14">
    <source>
        <dbReference type="Proteomes" id="UP000186698"/>
    </source>
</evidence>
<evidence type="ECO:0000256" key="6">
    <source>
        <dbReference type="ARBA" id="ARBA00023125"/>
    </source>
</evidence>
<evidence type="ECO:0000256" key="5">
    <source>
        <dbReference type="ARBA" id="ARBA00022990"/>
    </source>
</evidence>
<keyword evidence="7" id="KW-0539">Nucleus</keyword>
<dbReference type="SMART" id="SM00540">
    <property type="entry name" value="LEM"/>
    <property type="match status" value="1"/>
</dbReference>
<dbReference type="FunFam" id="1.10.720.40:FF:000003">
    <property type="entry name" value="thymopoietin isoform X1"/>
    <property type="match status" value="1"/>
</dbReference>
<evidence type="ECO:0000256" key="9">
    <source>
        <dbReference type="SAM" id="Phobius"/>
    </source>
</evidence>
<keyword evidence="5" id="KW-0007">Acetylation</keyword>
<name>O73766_XENLA</name>
<dbReference type="EMBL" id="AJ514937">
    <property type="protein sequence ID" value="CAD55947.1"/>
    <property type="molecule type" value="mRNA"/>
</dbReference>
<dbReference type="PANTHER" id="PTHR12019:SF9">
    <property type="entry name" value="THYMOPOIETIN"/>
    <property type="match status" value="1"/>
</dbReference>
<feature type="compositionally biased region" description="Basic and acidic residues" evidence="8">
    <location>
        <begin position="79"/>
        <end position="88"/>
    </location>
</feature>
<dbReference type="Gene3D" id="1.10.720.40">
    <property type="match status" value="2"/>
</dbReference>
<dbReference type="Bgee" id="379364">
    <property type="expression patterns" value="Expressed in gastrula and 19 other cell types or tissues"/>
</dbReference>
<dbReference type="InterPro" id="IPR011015">
    <property type="entry name" value="LEM/LEM-like_dom_sf"/>
</dbReference>
<reference evidence="12 15" key="1">
    <citation type="journal article" date="1999" name="J. Cell Biol.">
        <title>Roles of LAP2 proteins in nuclear assembly and DNA replication: truncated LAP2beta proteins alter lamina assembly, envelope formation, nuclear size, and DNA replication efficiency in Xenopus laevis extracts.</title>
        <authorList>
            <person name="Gant T.M."/>
            <person name="Harris C.A."/>
            <person name="Wilson K.L."/>
        </authorList>
    </citation>
    <scope>NUCLEOTIDE SEQUENCE</scope>
</reference>
<keyword evidence="13" id="KW-0542">Nucleomorph</keyword>
<evidence type="ECO:0000256" key="7">
    <source>
        <dbReference type="ARBA" id="ARBA00023242"/>
    </source>
</evidence>
<feature type="compositionally biased region" description="Basic residues" evidence="8">
    <location>
        <begin position="68"/>
        <end position="78"/>
    </location>
</feature>
<reference evidence="15" key="4">
    <citation type="submission" date="2022-04" db="UniProtKB">
        <authorList>
            <consortium name="RefSeq"/>
        </authorList>
    </citation>
    <scope>IDENTIFICATION</scope>
</reference>
<dbReference type="InterPro" id="IPR003887">
    <property type="entry name" value="LEM_dom"/>
</dbReference>
<dbReference type="GO" id="GO:0003677">
    <property type="term" value="F:DNA binding"/>
    <property type="evidence" value="ECO:0007669"/>
    <property type="project" value="UniProtKB-KW"/>
</dbReference>
<keyword evidence="9" id="KW-0812">Transmembrane</keyword>
<dbReference type="Pfam" id="PF03020">
    <property type="entry name" value="LEM"/>
    <property type="match status" value="1"/>
</dbReference>
<dbReference type="PROSITE" id="PS50954">
    <property type="entry name" value="LEM"/>
    <property type="match status" value="1"/>
</dbReference>
<dbReference type="SUPFAM" id="SSF63451">
    <property type="entry name" value="LEM domain"/>
    <property type="match status" value="2"/>
</dbReference>
<dbReference type="EMBL" id="AF048815">
    <property type="protein sequence ID" value="AAC05382.1"/>
    <property type="molecule type" value="mRNA"/>
</dbReference>
<feature type="transmembrane region" description="Helical" evidence="9">
    <location>
        <begin position="513"/>
        <end position="534"/>
    </location>
</feature>
<dbReference type="CDD" id="cd12935">
    <property type="entry name" value="LEM_like"/>
    <property type="match status" value="1"/>
</dbReference>
<dbReference type="CDD" id="cd12940">
    <property type="entry name" value="LEM_LAP2_LEMD1"/>
    <property type="match status" value="1"/>
</dbReference>
<dbReference type="AlphaFoldDB" id="O73766"/>
<dbReference type="GeneID" id="379364"/>
<comment type="similarity">
    <text evidence="2">Belongs to the LEM family.</text>
</comment>
<evidence type="ECO:0000256" key="4">
    <source>
        <dbReference type="ARBA" id="ARBA00022553"/>
    </source>
</evidence>
<keyword evidence="14" id="KW-1185">Reference proteome</keyword>
<dbReference type="AGR" id="Xenbase:XB-GENE-17338005"/>
<evidence type="ECO:0000313" key="12">
    <source>
        <dbReference type="EMBL" id="AAC05382.1"/>
    </source>
</evidence>
<feature type="region of interest" description="Disordered" evidence="8">
    <location>
        <begin position="132"/>
        <end position="228"/>
    </location>
</feature>
<dbReference type="Xenbase" id="XB-GENE-17338005">
    <property type="gene designation" value="tmpo.L"/>
</dbReference>
<keyword evidence="4" id="KW-0597">Phosphoprotein</keyword>
<dbReference type="InterPro" id="IPR013146">
    <property type="entry name" value="LEM-like_dom"/>
</dbReference>
<dbReference type="PROSITE" id="PS50955">
    <property type="entry name" value="LEM_LIKE"/>
    <property type="match status" value="1"/>
</dbReference>
<reference evidence="13 15" key="2">
    <citation type="journal article" date="2003" name="J. Cell Sci.">
        <title>The lamina-associated polypeptide 2 (LAP2) isoforms beta, gamma and omega of zebrafish: developmental expression and behavior during the cell cycle.</title>
        <authorList>
            <person name="Schoft V.K."/>
            <person name="Beauvais A.J."/>
            <person name="Lang C."/>
            <person name="Gajewski A."/>
            <person name="Prufert K."/>
            <person name="Winkler C."/>
            <person name="Akimenko M.A."/>
            <person name="Paulin-Levasseur M."/>
            <person name="Krohne G."/>
        </authorList>
    </citation>
    <scope>NUCLEOTIDE SEQUENCE</scope>
    <source>
        <tissue evidence="13">Ovary</tissue>
    </source>
</reference>
<dbReference type="Pfam" id="PF08198">
    <property type="entry name" value="Thymopoietin"/>
    <property type="match status" value="1"/>
</dbReference>
<keyword evidence="9" id="KW-0472">Membrane</keyword>